<keyword evidence="6" id="KW-0378">Hydrolase</keyword>
<dbReference type="SUPFAM" id="SSF56784">
    <property type="entry name" value="HAD-like"/>
    <property type="match status" value="1"/>
</dbReference>
<feature type="region of interest" description="Disordered" evidence="5">
    <location>
        <begin position="239"/>
        <end position="266"/>
    </location>
</feature>
<dbReference type="Gene3D" id="3.40.50.1000">
    <property type="entry name" value="HAD superfamily/HAD-like"/>
    <property type="match status" value="1"/>
</dbReference>
<accession>A0ABY1W9L0</accession>
<comment type="similarity">
    <text evidence="3">Belongs to the HAD-like hydrolase superfamily. CbbY/CbbZ/Gph/YieH family.</text>
</comment>
<dbReference type="InterPro" id="IPR023214">
    <property type="entry name" value="HAD_sf"/>
</dbReference>
<evidence type="ECO:0000256" key="1">
    <source>
        <dbReference type="ARBA" id="ARBA00000830"/>
    </source>
</evidence>
<dbReference type="InterPro" id="IPR036412">
    <property type="entry name" value="HAD-like_sf"/>
</dbReference>
<protein>
    <recommendedName>
        <fullName evidence="4">phosphoglycolate phosphatase</fullName>
        <ecNumber evidence="4">3.1.3.18</ecNumber>
    </recommendedName>
</protein>
<dbReference type="PANTHER" id="PTHR43434:SF1">
    <property type="entry name" value="PHOSPHOGLYCOLATE PHOSPHATASE"/>
    <property type="match status" value="1"/>
</dbReference>
<evidence type="ECO:0000256" key="4">
    <source>
        <dbReference type="ARBA" id="ARBA00013078"/>
    </source>
</evidence>
<dbReference type="Pfam" id="PF13419">
    <property type="entry name" value="HAD_2"/>
    <property type="match status" value="1"/>
</dbReference>
<sequence length="266" mass="29049">MNAPTPVRAVLFDLDGTLVQTRESSWVLFERTNREFALGIDTREEYFAVFKENMFVSLAKLVPDQAKRDAAIAHFLELLRREYAPPLVPGIADVVKTLAQTMVLGIVSTNSTEAIARVVRESGLESYFAHIFGGDIEPDKREAIRKFLTDPSYATRRQGHDAYEEKSPRGLAPEEVVLVTDTVGDTLHARECGVRVIGVTWGLHEAGALRDAGAETIAHWPQELLSWLAPSIRAIQAQDAAGHASPAPADGGATVTRIAGKKHPTS</sequence>
<gene>
    <name evidence="6" type="ORF">EA658_19540</name>
</gene>
<evidence type="ECO:0000256" key="3">
    <source>
        <dbReference type="ARBA" id="ARBA00006171"/>
    </source>
</evidence>
<comment type="pathway">
    <text evidence="2">Organic acid metabolism; glycolate biosynthesis; glycolate from 2-phosphoglycolate: step 1/1.</text>
</comment>
<keyword evidence="7" id="KW-1185">Reference proteome</keyword>
<dbReference type="GO" id="GO:0016787">
    <property type="term" value="F:hydrolase activity"/>
    <property type="evidence" value="ECO:0007669"/>
    <property type="project" value="UniProtKB-KW"/>
</dbReference>
<dbReference type="EC" id="3.1.3.18" evidence="4"/>
<dbReference type="Proteomes" id="UP000293089">
    <property type="component" value="Unassembled WGS sequence"/>
</dbReference>
<dbReference type="Gene3D" id="1.10.150.240">
    <property type="entry name" value="Putative phosphatase, domain 2"/>
    <property type="match status" value="1"/>
</dbReference>
<reference evidence="6 7" key="1">
    <citation type="submission" date="2019-02" db="EMBL/GenBank/DDBJ databases">
        <title>WGS of Pseudoxanthomonas species novum from clinical isolates.</title>
        <authorList>
            <person name="Bernier A.-M."/>
            <person name="Bernard K."/>
            <person name="Vachon A."/>
        </authorList>
    </citation>
    <scope>NUCLEOTIDE SEQUENCE [LARGE SCALE GENOMIC DNA]</scope>
    <source>
        <strain evidence="7">NML 170316</strain>
    </source>
</reference>
<organism evidence="6 7">
    <name type="scientific">Pseudoxanthomonas winnipegensis</name>
    <dbReference type="NCBI Taxonomy" id="2480810"/>
    <lineage>
        <taxon>Bacteria</taxon>
        <taxon>Pseudomonadati</taxon>
        <taxon>Pseudomonadota</taxon>
        <taxon>Gammaproteobacteria</taxon>
        <taxon>Lysobacterales</taxon>
        <taxon>Lysobacteraceae</taxon>
        <taxon>Pseudoxanthomonas</taxon>
    </lineage>
</organism>
<dbReference type="RefSeq" id="WP_130532244.1">
    <property type="nucleotide sequence ID" value="NZ_SHMD01000008.1"/>
</dbReference>
<evidence type="ECO:0000313" key="7">
    <source>
        <dbReference type="Proteomes" id="UP000293089"/>
    </source>
</evidence>
<dbReference type="EMBL" id="SHME01000007">
    <property type="protein sequence ID" value="TAA16856.1"/>
    <property type="molecule type" value="Genomic_DNA"/>
</dbReference>
<dbReference type="InterPro" id="IPR041492">
    <property type="entry name" value="HAD_2"/>
</dbReference>
<name>A0ABY1W9L0_9GAMM</name>
<evidence type="ECO:0000313" key="6">
    <source>
        <dbReference type="EMBL" id="TAA16856.1"/>
    </source>
</evidence>
<dbReference type="InterPro" id="IPR050155">
    <property type="entry name" value="HAD-like_hydrolase_sf"/>
</dbReference>
<comment type="catalytic activity">
    <reaction evidence="1">
        <text>2-phosphoglycolate + H2O = glycolate + phosphate</text>
        <dbReference type="Rhea" id="RHEA:14369"/>
        <dbReference type="ChEBI" id="CHEBI:15377"/>
        <dbReference type="ChEBI" id="CHEBI:29805"/>
        <dbReference type="ChEBI" id="CHEBI:43474"/>
        <dbReference type="ChEBI" id="CHEBI:58033"/>
        <dbReference type="EC" id="3.1.3.18"/>
    </reaction>
</comment>
<evidence type="ECO:0000256" key="2">
    <source>
        <dbReference type="ARBA" id="ARBA00004818"/>
    </source>
</evidence>
<dbReference type="PANTHER" id="PTHR43434">
    <property type="entry name" value="PHOSPHOGLYCOLATE PHOSPHATASE"/>
    <property type="match status" value="1"/>
</dbReference>
<evidence type="ECO:0000256" key="5">
    <source>
        <dbReference type="SAM" id="MobiDB-lite"/>
    </source>
</evidence>
<proteinExistence type="inferred from homology"/>
<comment type="caution">
    <text evidence="6">The sequence shown here is derived from an EMBL/GenBank/DDBJ whole genome shotgun (WGS) entry which is preliminary data.</text>
</comment>
<dbReference type="InterPro" id="IPR023198">
    <property type="entry name" value="PGP-like_dom2"/>
</dbReference>